<evidence type="ECO:0000256" key="2">
    <source>
        <dbReference type="ARBA" id="ARBA00022448"/>
    </source>
</evidence>
<dbReference type="RefSeq" id="WP_008050949.1">
    <property type="nucleotide sequence ID" value="NZ_FO818640.1"/>
</dbReference>
<dbReference type="GO" id="GO:0005247">
    <property type="term" value="F:voltage-gated chloride channel activity"/>
    <property type="evidence" value="ECO:0007669"/>
    <property type="project" value="TreeGrafter"/>
</dbReference>
<dbReference type="Pfam" id="PF00571">
    <property type="entry name" value="CBS"/>
    <property type="match status" value="2"/>
</dbReference>
<reference evidence="11 12" key="1">
    <citation type="submission" date="2014-02" db="EMBL/GenBank/DDBJ databases">
        <authorList>
            <person name="Genoscope - CEA"/>
        </authorList>
    </citation>
    <scope>NUCLEOTIDE SEQUENCE [LARGE SCALE GENOMIC DNA]</scope>
    <source>
        <strain evidence="11 12">PCC 8005</strain>
    </source>
</reference>
<dbReference type="PANTHER" id="PTHR45711:SF10">
    <property type="entry name" value="CHLORIDE CHANNEL PROTEIN"/>
    <property type="match status" value="1"/>
</dbReference>
<feature type="domain" description="CBS" evidence="10">
    <location>
        <begin position="462"/>
        <end position="517"/>
    </location>
</feature>
<feature type="transmembrane region" description="Helical" evidence="9">
    <location>
        <begin position="63"/>
        <end position="82"/>
    </location>
</feature>
<protein>
    <submittedName>
        <fullName evidence="11">Chloride channel core, voltage gated</fullName>
    </submittedName>
</protein>
<organism evidence="11 12">
    <name type="scientific">Limnospira indica PCC 8005</name>
    <dbReference type="NCBI Taxonomy" id="376219"/>
    <lineage>
        <taxon>Bacteria</taxon>
        <taxon>Bacillati</taxon>
        <taxon>Cyanobacteriota</taxon>
        <taxon>Cyanophyceae</taxon>
        <taxon>Oscillatoriophycideae</taxon>
        <taxon>Oscillatoriales</taxon>
        <taxon>Sirenicapillariaceae</taxon>
        <taxon>Limnospira</taxon>
    </lineage>
</organism>
<keyword evidence="7" id="KW-0868">Chloride</keyword>
<gene>
    <name evidence="11" type="ORF">ARTHRO_30601</name>
</gene>
<dbReference type="CDD" id="cd01031">
    <property type="entry name" value="EriC"/>
    <property type="match status" value="1"/>
</dbReference>
<dbReference type="Pfam" id="PF00654">
    <property type="entry name" value="Voltage_CLC"/>
    <property type="match status" value="1"/>
</dbReference>
<dbReference type="SUPFAM" id="SSF52402">
    <property type="entry name" value="Adenine nucleotide alpha hydrolases-like"/>
    <property type="match status" value="2"/>
</dbReference>
<feature type="transmembrane region" description="Helical" evidence="9">
    <location>
        <begin position="197"/>
        <end position="215"/>
    </location>
</feature>
<evidence type="ECO:0000256" key="6">
    <source>
        <dbReference type="ARBA" id="ARBA00023136"/>
    </source>
</evidence>
<accession>A0A9P1NZ09</accession>
<dbReference type="GO" id="GO:0005886">
    <property type="term" value="C:plasma membrane"/>
    <property type="evidence" value="ECO:0007669"/>
    <property type="project" value="TreeGrafter"/>
</dbReference>
<keyword evidence="3 9" id="KW-0812">Transmembrane</keyword>
<evidence type="ECO:0000256" key="4">
    <source>
        <dbReference type="ARBA" id="ARBA00022989"/>
    </source>
</evidence>
<dbReference type="AlphaFoldDB" id="A0A9P1NZ09"/>
<keyword evidence="5" id="KW-0406">Ion transport</keyword>
<name>A0A9P1NZ09_9CYAN</name>
<dbReference type="InterPro" id="IPR014743">
    <property type="entry name" value="Cl-channel_core"/>
</dbReference>
<dbReference type="PRINTS" id="PR00762">
    <property type="entry name" value="CLCHANNEL"/>
</dbReference>
<keyword evidence="6 9" id="KW-0472">Membrane</keyword>
<evidence type="ECO:0000256" key="5">
    <source>
        <dbReference type="ARBA" id="ARBA00023065"/>
    </source>
</evidence>
<evidence type="ECO:0000313" key="12">
    <source>
        <dbReference type="Proteomes" id="UP000032946"/>
    </source>
</evidence>
<dbReference type="InterPro" id="IPR014729">
    <property type="entry name" value="Rossmann-like_a/b/a_fold"/>
</dbReference>
<evidence type="ECO:0000313" key="11">
    <source>
        <dbReference type="EMBL" id="CDM95333.1"/>
    </source>
</evidence>
<evidence type="ECO:0000259" key="10">
    <source>
        <dbReference type="PROSITE" id="PS51371"/>
    </source>
</evidence>
<feature type="transmembrane region" description="Helical" evidence="9">
    <location>
        <begin position="24"/>
        <end position="43"/>
    </location>
</feature>
<dbReference type="SUPFAM" id="SSF81340">
    <property type="entry name" value="Clc chloride channel"/>
    <property type="match status" value="1"/>
</dbReference>
<dbReference type="Pfam" id="PF00582">
    <property type="entry name" value="Usp"/>
    <property type="match status" value="2"/>
</dbReference>
<dbReference type="InterPro" id="IPR000644">
    <property type="entry name" value="CBS_dom"/>
</dbReference>
<dbReference type="PANTHER" id="PTHR45711">
    <property type="entry name" value="CHLORIDE CHANNEL PROTEIN"/>
    <property type="match status" value="1"/>
</dbReference>
<proteinExistence type="predicted"/>
<keyword evidence="12" id="KW-1185">Reference proteome</keyword>
<feature type="transmembrane region" description="Helical" evidence="9">
    <location>
        <begin position="374"/>
        <end position="399"/>
    </location>
</feature>
<keyword evidence="2" id="KW-0813">Transport</keyword>
<dbReference type="CDD" id="cd00293">
    <property type="entry name" value="USP-like"/>
    <property type="match status" value="2"/>
</dbReference>
<feature type="transmembrane region" description="Helical" evidence="9">
    <location>
        <begin position="277"/>
        <end position="298"/>
    </location>
</feature>
<feature type="domain" description="CBS" evidence="10">
    <location>
        <begin position="525"/>
        <end position="584"/>
    </location>
</feature>
<keyword evidence="8" id="KW-0129">CBS domain</keyword>
<feature type="transmembrane region" description="Helical" evidence="9">
    <location>
        <begin position="310"/>
        <end position="331"/>
    </location>
</feature>
<dbReference type="Proteomes" id="UP000032946">
    <property type="component" value="Chromosome"/>
</dbReference>
<evidence type="ECO:0000256" key="7">
    <source>
        <dbReference type="ARBA" id="ARBA00023214"/>
    </source>
</evidence>
<feature type="transmembrane region" description="Helical" evidence="9">
    <location>
        <begin position="343"/>
        <end position="362"/>
    </location>
</feature>
<evidence type="ECO:0000256" key="3">
    <source>
        <dbReference type="ARBA" id="ARBA00022692"/>
    </source>
</evidence>
<feature type="transmembrane region" description="Helical" evidence="9">
    <location>
        <begin position="161"/>
        <end position="185"/>
    </location>
</feature>
<evidence type="ECO:0000256" key="9">
    <source>
        <dbReference type="SAM" id="Phobius"/>
    </source>
</evidence>
<keyword evidence="4 9" id="KW-1133">Transmembrane helix</keyword>
<dbReference type="PROSITE" id="PS51371">
    <property type="entry name" value="CBS"/>
    <property type="match status" value="2"/>
</dbReference>
<evidence type="ECO:0000256" key="1">
    <source>
        <dbReference type="ARBA" id="ARBA00004141"/>
    </source>
</evidence>
<dbReference type="Gene3D" id="1.10.3080.10">
    <property type="entry name" value="Clc chloride channel"/>
    <property type="match status" value="1"/>
</dbReference>
<dbReference type="Gene3D" id="3.10.580.10">
    <property type="entry name" value="CBS-domain"/>
    <property type="match status" value="1"/>
</dbReference>
<dbReference type="EMBL" id="FO818640">
    <property type="protein sequence ID" value="CDM95333.1"/>
    <property type="molecule type" value="Genomic_DNA"/>
</dbReference>
<comment type="subcellular location">
    <subcellularLocation>
        <location evidence="1">Membrane</location>
        <topology evidence="1">Multi-pass membrane protein</topology>
    </subcellularLocation>
</comment>
<dbReference type="InterPro" id="IPR001807">
    <property type="entry name" value="ClC"/>
</dbReference>
<dbReference type="SMART" id="SM00116">
    <property type="entry name" value="CBS"/>
    <property type="match status" value="2"/>
</dbReference>
<evidence type="ECO:0000256" key="8">
    <source>
        <dbReference type="PROSITE-ProRule" id="PRU00703"/>
    </source>
</evidence>
<dbReference type="Gene3D" id="3.40.50.620">
    <property type="entry name" value="HUPs"/>
    <property type="match status" value="2"/>
</dbReference>
<dbReference type="SUPFAM" id="SSF54631">
    <property type="entry name" value="CBS-domain pair"/>
    <property type="match status" value="1"/>
</dbReference>
<feature type="transmembrane region" description="Helical" evidence="9">
    <location>
        <begin position="243"/>
        <end position="265"/>
    </location>
</feature>
<dbReference type="InterPro" id="IPR046342">
    <property type="entry name" value="CBS_dom_sf"/>
</dbReference>
<sequence length="890" mass="95758">MYWPSLTNQFQSLAKSIIGGSQRLAILEAGLIGLISGIAAFFLRTGAGWLGSWRVQGSAHFSAWLFLPILGVVGGLLSGFLVERIAPEAAGSGIPQVKAALGGIKTSLDLRVAVVKLISTMITMASGFTLGRQGPTVQIGAALAAWVSRWVPTSPNYRKQLIACGAAAGLAAGFNAPIAGVLFVVEDLLHDISGLTLGPAIIASFTGAVVSRLLGNKAMGLPPTIDIPPEALYQQWLIEPLEIPFYILVGVLSGVFGVLFSRGIITFQKFNRHTLKLGLPLSMAVAGLICGMVIAVLPETFRDNAGLREYILKGNILWTTTALAFVVQFSLTTMAAGSGAPGGLFAPSLILGAALGNTIGLWEEATIALQPHTTFAFAGMGAFFCAVSRTPVTAVVIVFEITTDFNLVLPLMICSVVSYLVAEKIEKHSLCDRLLALSGIELEPDQNADRVALNMLHARDVMQRQVETLEDQLSLEQVRSAFSQSHHRGFPVVNQGKLVGIISQTDMAKINQQDISEQTPLHKLMTPQPVTIYPDAPLSEVLYLLGRQKLSRLPVVEGRHLVGIITRSDIIRGELGYISGSHQVGHHATPSYVVYQTRGPMVGHGRLLVALNNPTTAPALLHIAAAIAAERNYELECLTIITIARNLSPAETPVSITKCRRLLRQAERIAKSWRVPIHTQIRVSHDVSGAILETVQERNIDLTLIGWQGERSATNRVFGTVVDTIIRQVPGEVVLVKWGKDVNPIFSDPSDQRSLQFPVWRRWLVPLRTGGPPPAAMGILPGLARLSLRPDIRLLTVVKNALSEAEMAKLDHLVEELKSPINGEVVATAVCARSVVDVLLDIANHDYCDVIVLGASGESMLQQAIKGNIPEAIARGCPCTVILVRPPIMN</sequence>
<feature type="transmembrane region" description="Helical" evidence="9">
    <location>
        <begin position="405"/>
        <end position="422"/>
    </location>
</feature>
<dbReference type="InterPro" id="IPR006016">
    <property type="entry name" value="UspA"/>
</dbReference>